<name>A0A1L1PV31_HYDIT</name>
<dbReference type="Proteomes" id="UP000028878">
    <property type="component" value="Unassembled WGS sequence"/>
</dbReference>
<gene>
    <name evidence="1" type="ORF">BN948_02925</name>
</gene>
<organism evidence="1 2">
    <name type="scientific">Hydrogenophaga intermedia</name>
    <dbReference type="NCBI Taxonomy" id="65786"/>
    <lineage>
        <taxon>Bacteria</taxon>
        <taxon>Pseudomonadati</taxon>
        <taxon>Pseudomonadota</taxon>
        <taxon>Betaproteobacteria</taxon>
        <taxon>Burkholderiales</taxon>
        <taxon>Comamonadaceae</taxon>
        <taxon>Hydrogenophaga</taxon>
    </lineage>
</organism>
<dbReference type="RefSeq" id="WP_009517795.1">
    <property type="nucleotide sequence ID" value="NZ_CCAE010000024.1"/>
</dbReference>
<sequence>MDKQLIFFKTDQGREALTSRPAGLGPRLRSLLIMVDGKRSVAEFDKLLGADAAPLLEQLAAQGWVESDAATTGAALNGAAGAAGGAVSGVPVLTDAVPAAPALPFADARRLVVRFVNDQLGPMGEPLAMRVEGCKTPADLQAILPRVRDGLLNFKNAATVAQFDQDVASRLP</sequence>
<keyword evidence="2" id="KW-1185">Reference proteome</keyword>
<evidence type="ECO:0000313" key="2">
    <source>
        <dbReference type="Proteomes" id="UP000028878"/>
    </source>
</evidence>
<reference evidence="2" key="2">
    <citation type="submission" date="2014-11" db="EMBL/GenBank/DDBJ databases">
        <title>Draft genome sequence of Hydrogenophaga intermedia S1.</title>
        <authorList>
            <person name="Gan H.M."/>
            <person name="Chew T.H."/>
            <person name="Stolz A."/>
        </authorList>
    </citation>
    <scope>NUCLEOTIDE SEQUENCE [LARGE SCALE GENOMIC DNA]</scope>
    <source>
        <strain evidence="2">S1</strain>
    </source>
</reference>
<dbReference type="AlphaFoldDB" id="A0A1L1PV31"/>
<evidence type="ECO:0000313" key="1">
    <source>
        <dbReference type="EMBL" id="CDN88491.1"/>
    </source>
</evidence>
<reference evidence="2" key="1">
    <citation type="submission" date="2014-02" db="EMBL/GenBank/DDBJ databases">
        <authorList>
            <person name="Gan H."/>
        </authorList>
    </citation>
    <scope>NUCLEOTIDE SEQUENCE [LARGE SCALE GENOMIC DNA]</scope>
    <source>
        <strain evidence="2">S1</strain>
    </source>
</reference>
<proteinExistence type="predicted"/>
<accession>A0A1L1PV31</accession>
<dbReference type="EMBL" id="CCAE010000024">
    <property type="protein sequence ID" value="CDN88491.1"/>
    <property type="molecule type" value="Genomic_DNA"/>
</dbReference>
<protein>
    <submittedName>
        <fullName evidence="1">Uncharacterized protein</fullName>
    </submittedName>
</protein>